<dbReference type="EMBL" id="VEPZ02001319">
    <property type="protein sequence ID" value="KAE8680925.1"/>
    <property type="molecule type" value="Genomic_DNA"/>
</dbReference>
<evidence type="ECO:0000313" key="4">
    <source>
        <dbReference type="Proteomes" id="UP000436088"/>
    </source>
</evidence>
<dbReference type="AlphaFoldDB" id="A0A6A2YNP1"/>
<dbReference type="PANTHER" id="PTHR32295">
    <property type="entry name" value="IQ-DOMAIN 5-RELATED"/>
    <property type="match status" value="1"/>
</dbReference>
<keyword evidence="1" id="KW-0112">Calmodulin-binding</keyword>
<accession>A0A6A2YNP1</accession>
<gene>
    <name evidence="3" type="ORF">F3Y22_tig00111358pilonHSYRG00001</name>
</gene>
<comment type="caution">
    <text evidence="3">The sequence shown here is derived from an EMBL/GenBank/DDBJ whole genome shotgun (WGS) entry which is preliminary data.</text>
</comment>
<name>A0A6A2YNP1_HIBSY</name>
<dbReference type="Proteomes" id="UP000436088">
    <property type="component" value="Unassembled WGS sequence"/>
</dbReference>
<organism evidence="3 4">
    <name type="scientific">Hibiscus syriacus</name>
    <name type="common">Rose of Sharon</name>
    <dbReference type="NCBI Taxonomy" id="106335"/>
    <lineage>
        <taxon>Eukaryota</taxon>
        <taxon>Viridiplantae</taxon>
        <taxon>Streptophyta</taxon>
        <taxon>Embryophyta</taxon>
        <taxon>Tracheophyta</taxon>
        <taxon>Spermatophyta</taxon>
        <taxon>Magnoliopsida</taxon>
        <taxon>eudicotyledons</taxon>
        <taxon>Gunneridae</taxon>
        <taxon>Pentapetalae</taxon>
        <taxon>rosids</taxon>
        <taxon>malvids</taxon>
        <taxon>Malvales</taxon>
        <taxon>Malvaceae</taxon>
        <taxon>Malvoideae</taxon>
        <taxon>Hibiscus</taxon>
    </lineage>
</organism>
<keyword evidence="4" id="KW-1185">Reference proteome</keyword>
<comment type="similarity">
    <text evidence="2">Belongs to the IQD family.</text>
</comment>
<proteinExistence type="inferred from homology"/>
<dbReference type="GO" id="GO:0005516">
    <property type="term" value="F:calmodulin binding"/>
    <property type="evidence" value="ECO:0007669"/>
    <property type="project" value="UniProtKB-KW"/>
</dbReference>
<dbReference type="PROSITE" id="PS50096">
    <property type="entry name" value="IQ"/>
    <property type="match status" value="2"/>
</dbReference>
<sequence>MSTVVRAPPKNFRAVRLEWAATRIQNAFSGFLARRALRALKGIERLQALVRGRQVRKQAAVTHRQFRRCSIVTAARSISETSRGWLVCDSKGTMEDVKTKLQIRQKGAFKRERTLAYSLAQKQWRSNTSLSSWTNSSNPYLKGQEFDKKR</sequence>
<reference evidence="3" key="1">
    <citation type="submission" date="2019-09" db="EMBL/GenBank/DDBJ databases">
        <title>Draft genome information of white flower Hibiscus syriacus.</title>
        <authorList>
            <person name="Kim Y.-M."/>
        </authorList>
    </citation>
    <scope>NUCLEOTIDE SEQUENCE [LARGE SCALE GENOMIC DNA]</scope>
    <source>
        <strain evidence="3">YM2019G1</strain>
    </source>
</reference>
<evidence type="ECO:0000256" key="2">
    <source>
        <dbReference type="ARBA" id="ARBA00024341"/>
    </source>
</evidence>
<evidence type="ECO:0000313" key="3">
    <source>
        <dbReference type="EMBL" id="KAE8680925.1"/>
    </source>
</evidence>
<dbReference type="PANTHER" id="PTHR32295:SF95">
    <property type="entry name" value="PROTEIN IQ-DOMAIN 6"/>
    <property type="match status" value="1"/>
</dbReference>
<protein>
    <submittedName>
        <fullName evidence="3">Detected protein of confused Function</fullName>
    </submittedName>
</protein>
<evidence type="ECO:0000256" key="1">
    <source>
        <dbReference type="ARBA" id="ARBA00022860"/>
    </source>
</evidence>